<dbReference type="AlphaFoldDB" id="A0AAV0KC32"/>
<feature type="compositionally biased region" description="Polar residues" evidence="1">
    <location>
        <begin position="9"/>
        <end position="19"/>
    </location>
</feature>
<feature type="non-terminal residue" evidence="2">
    <location>
        <position position="51"/>
    </location>
</feature>
<evidence type="ECO:0000256" key="1">
    <source>
        <dbReference type="SAM" id="MobiDB-lite"/>
    </source>
</evidence>
<organism evidence="2 3">
    <name type="scientific">Linum tenue</name>
    <dbReference type="NCBI Taxonomy" id="586396"/>
    <lineage>
        <taxon>Eukaryota</taxon>
        <taxon>Viridiplantae</taxon>
        <taxon>Streptophyta</taxon>
        <taxon>Embryophyta</taxon>
        <taxon>Tracheophyta</taxon>
        <taxon>Spermatophyta</taxon>
        <taxon>Magnoliopsida</taxon>
        <taxon>eudicotyledons</taxon>
        <taxon>Gunneridae</taxon>
        <taxon>Pentapetalae</taxon>
        <taxon>rosids</taxon>
        <taxon>fabids</taxon>
        <taxon>Malpighiales</taxon>
        <taxon>Linaceae</taxon>
        <taxon>Linum</taxon>
    </lineage>
</organism>
<dbReference type="Proteomes" id="UP001154282">
    <property type="component" value="Unassembled WGS sequence"/>
</dbReference>
<name>A0AAV0KC32_9ROSI</name>
<accession>A0AAV0KC32</accession>
<dbReference type="EMBL" id="CAMGYJ010000005">
    <property type="protein sequence ID" value="CAI0419044.1"/>
    <property type="molecule type" value="Genomic_DNA"/>
</dbReference>
<sequence length="51" mass="5571">MGRPKKNSKPNNEGEGSSKQPPDVQQQEEQPVRKKPKTVAPKSSAKSREAA</sequence>
<evidence type="ECO:0000313" key="3">
    <source>
        <dbReference type="Proteomes" id="UP001154282"/>
    </source>
</evidence>
<proteinExistence type="predicted"/>
<evidence type="ECO:0000313" key="2">
    <source>
        <dbReference type="EMBL" id="CAI0419044.1"/>
    </source>
</evidence>
<reference evidence="2" key="1">
    <citation type="submission" date="2022-08" db="EMBL/GenBank/DDBJ databases">
        <authorList>
            <person name="Gutierrez-Valencia J."/>
        </authorList>
    </citation>
    <scope>NUCLEOTIDE SEQUENCE</scope>
</reference>
<gene>
    <name evidence="2" type="ORF">LITE_LOCUS17844</name>
</gene>
<feature type="region of interest" description="Disordered" evidence="1">
    <location>
        <begin position="1"/>
        <end position="51"/>
    </location>
</feature>
<comment type="caution">
    <text evidence="2">The sequence shown here is derived from an EMBL/GenBank/DDBJ whole genome shotgun (WGS) entry which is preliminary data.</text>
</comment>
<protein>
    <submittedName>
        <fullName evidence="2">Uncharacterized protein</fullName>
    </submittedName>
</protein>
<feature type="compositionally biased region" description="Low complexity" evidence="1">
    <location>
        <begin position="20"/>
        <end position="29"/>
    </location>
</feature>
<keyword evidence="3" id="KW-1185">Reference proteome</keyword>